<reference evidence="2 3" key="2">
    <citation type="submission" date="2018-06" db="EMBL/GenBank/DDBJ databases">
        <title>Sequencing of bacterial isolates from soil warming experiment in Harvard Forest, Massachusetts, USA.</title>
        <authorList>
            <person name="Deangelis K.PhD."/>
        </authorList>
    </citation>
    <scope>NUCLEOTIDE SEQUENCE [LARGE SCALE GENOMIC DNA]</scope>
    <source>
        <strain evidence="2 3">GAS496</strain>
    </source>
</reference>
<reference evidence="3" key="1">
    <citation type="submission" date="2018-05" db="EMBL/GenBank/DDBJ databases">
        <authorList>
            <person name="Deangelis K."/>
            <person name="Huntemann M."/>
            <person name="Clum A."/>
            <person name="Pillay M."/>
            <person name="Palaniappan K."/>
            <person name="Varghese N."/>
            <person name="Mikhailova N."/>
            <person name="Stamatis D."/>
            <person name="Reddy T."/>
            <person name="Daum C."/>
            <person name="Shapiro N."/>
            <person name="Ivanova N."/>
            <person name="Kyrpides N."/>
            <person name="Woyke T."/>
        </authorList>
    </citation>
    <scope>NUCLEOTIDE SEQUENCE [LARGE SCALE GENOMIC DNA]</scope>
    <source>
        <strain evidence="3">GAS496</strain>
    </source>
</reference>
<dbReference type="Gene3D" id="3.30.530.20">
    <property type="match status" value="1"/>
</dbReference>
<dbReference type="RefSeq" id="WP_110317576.1">
    <property type="nucleotide sequence ID" value="NZ_QJJU01000012.1"/>
</dbReference>
<name>A0A318HE02_9MYCO</name>
<proteinExistence type="predicted"/>
<protein>
    <submittedName>
        <fullName evidence="2">Polyketide cyclase/dehydrase/lipid transport protein</fullName>
    </submittedName>
</protein>
<dbReference type="InterPro" id="IPR023393">
    <property type="entry name" value="START-like_dom_sf"/>
</dbReference>
<dbReference type="InterPro" id="IPR005031">
    <property type="entry name" value="COQ10_START"/>
</dbReference>
<comment type="caution">
    <text evidence="2">The sequence shown here is derived from an EMBL/GenBank/DDBJ whole genome shotgun (WGS) entry which is preliminary data.</text>
</comment>
<dbReference type="EMBL" id="QJJU01000012">
    <property type="protein sequence ID" value="PXX06879.1"/>
    <property type="molecule type" value="Genomic_DNA"/>
</dbReference>
<evidence type="ECO:0000313" key="3">
    <source>
        <dbReference type="Proteomes" id="UP000247781"/>
    </source>
</evidence>
<organism evidence="2 3">
    <name type="scientific">Mycolicibacterium moriokaense</name>
    <dbReference type="NCBI Taxonomy" id="39691"/>
    <lineage>
        <taxon>Bacteria</taxon>
        <taxon>Bacillati</taxon>
        <taxon>Actinomycetota</taxon>
        <taxon>Actinomycetes</taxon>
        <taxon>Mycobacteriales</taxon>
        <taxon>Mycobacteriaceae</taxon>
        <taxon>Mycolicibacterium</taxon>
    </lineage>
</organism>
<dbReference type="Pfam" id="PF03364">
    <property type="entry name" value="Polyketide_cyc"/>
    <property type="match status" value="1"/>
</dbReference>
<dbReference type="CDD" id="cd07819">
    <property type="entry name" value="SRPBCC_2"/>
    <property type="match status" value="1"/>
</dbReference>
<keyword evidence="3" id="KW-1185">Reference proteome</keyword>
<dbReference type="PANTHER" id="PTHR39683:SF4">
    <property type="entry name" value="COENZYME Q-BINDING PROTEIN COQ10 START DOMAIN-CONTAINING PROTEIN"/>
    <property type="match status" value="1"/>
</dbReference>
<accession>A0A318HE02</accession>
<sequence length="153" mass="17264">MAVRASREIVIEAPPQAIMDALADVEALLAVTPAYRRAEVVDRYDDGRPHHVRLAVKVLGQLDEEVLEFRWGPNWLVWDAERTKQQYAQHVEYTLRPDHTGTSTALTVDVTVEPDSLIPDFFIKRAGKTIIDAAIEGLRNRVCAQTDDTRLTD</sequence>
<dbReference type="SUPFAM" id="SSF55961">
    <property type="entry name" value="Bet v1-like"/>
    <property type="match status" value="1"/>
</dbReference>
<dbReference type="Proteomes" id="UP000247781">
    <property type="component" value="Unassembled WGS sequence"/>
</dbReference>
<evidence type="ECO:0000313" key="2">
    <source>
        <dbReference type="EMBL" id="PXX06879.1"/>
    </source>
</evidence>
<dbReference type="OrthoDB" id="4730534at2"/>
<dbReference type="AlphaFoldDB" id="A0A318HE02"/>
<feature type="domain" description="Coenzyme Q-binding protein COQ10 START" evidence="1">
    <location>
        <begin position="11"/>
        <end position="138"/>
    </location>
</feature>
<gene>
    <name evidence="2" type="ORF">C8E89_11289</name>
</gene>
<dbReference type="PANTHER" id="PTHR39683">
    <property type="entry name" value="CONSERVED PROTEIN TB16.3"/>
    <property type="match status" value="1"/>
</dbReference>
<evidence type="ECO:0000259" key="1">
    <source>
        <dbReference type="Pfam" id="PF03364"/>
    </source>
</evidence>